<reference evidence="1" key="1">
    <citation type="submission" date="2022-11" db="EMBL/GenBank/DDBJ databases">
        <authorList>
            <person name="Petersen C."/>
        </authorList>
    </citation>
    <scope>NUCLEOTIDE SEQUENCE</scope>
    <source>
        <strain evidence="1">IBT 26290</strain>
    </source>
</reference>
<reference evidence="1" key="2">
    <citation type="journal article" date="2023" name="IMA Fungus">
        <title>Comparative genomic study of the Penicillium genus elucidates a diverse pangenome and 15 lateral gene transfer events.</title>
        <authorList>
            <person name="Petersen C."/>
            <person name="Sorensen T."/>
            <person name="Nielsen M.R."/>
            <person name="Sondergaard T.E."/>
            <person name="Sorensen J.L."/>
            <person name="Fitzpatrick D.A."/>
            <person name="Frisvad J.C."/>
            <person name="Nielsen K.L."/>
        </authorList>
    </citation>
    <scope>NUCLEOTIDE SEQUENCE</scope>
    <source>
        <strain evidence="1">IBT 26290</strain>
    </source>
</reference>
<dbReference type="RefSeq" id="XP_056546596.1">
    <property type="nucleotide sequence ID" value="XM_056682990.1"/>
</dbReference>
<dbReference type="OrthoDB" id="4725912at2759"/>
<dbReference type="Proteomes" id="UP001149163">
    <property type="component" value="Unassembled WGS sequence"/>
</dbReference>
<name>A0A9W9IE33_9EURO</name>
<accession>A0A9W9IE33</accession>
<sequence>MEQTTATAEAPTASTTATLSVDFTWKKWKALITDANKPDAKPLYTVDFQQFKNPRIIYRRGESEEVIGTGTLHTFNIDADYELHGRRDTLVAQRRWHTVYSHRSLALSDNEKPVRLTWTSDSDFKTWDFICCDEQQMPVARFSANLWAMKKLGKIEFMGPMADSEALKDEIVVTGLTLLLCMTLRSSSILSFFGALFASPGHDKKDALKTQSE</sequence>
<evidence type="ECO:0000313" key="1">
    <source>
        <dbReference type="EMBL" id="KAJ5174988.1"/>
    </source>
</evidence>
<dbReference type="EMBL" id="JAPQKN010000001">
    <property type="protein sequence ID" value="KAJ5174988.1"/>
    <property type="molecule type" value="Genomic_DNA"/>
</dbReference>
<keyword evidence="2" id="KW-1185">Reference proteome</keyword>
<proteinExistence type="predicted"/>
<gene>
    <name evidence="1" type="ORF">N7482_000865</name>
</gene>
<protein>
    <submittedName>
        <fullName evidence="1">Uncharacterized protein</fullName>
    </submittedName>
</protein>
<dbReference type="AlphaFoldDB" id="A0A9W9IE33"/>
<evidence type="ECO:0000313" key="2">
    <source>
        <dbReference type="Proteomes" id="UP001149163"/>
    </source>
</evidence>
<organism evidence="1 2">
    <name type="scientific">Penicillium canariense</name>
    <dbReference type="NCBI Taxonomy" id="189055"/>
    <lineage>
        <taxon>Eukaryota</taxon>
        <taxon>Fungi</taxon>
        <taxon>Dikarya</taxon>
        <taxon>Ascomycota</taxon>
        <taxon>Pezizomycotina</taxon>
        <taxon>Eurotiomycetes</taxon>
        <taxon>Eurotiomycetidae</taxon>
        <taxon>Eurotiales</taxon>
        <taxon>Aspergillaceae</taxon>
        <taxon>Penicillium</taxon>
    </lineage>
</organism>
<comment type="caution">
    <text evidence="1">The sequence shown here is derived from an EMBL/GenBank/DDBJ whole genome shotgun (WGS) entry which is preliminary data.</text>
</comment>
<dbReference type="GeneID" id="81422166"/>